<dbReference type="AlphaFoldDB" id="S3H7Q0"/>
<keyword evidence="3" id="KW-0804">Transcription</keyword>
<keyword evidence="8" id="KW-1185">Reference proteome</keyword>
<evidence type="ECO:0000256" key="1">
    <source>
        <dbReference type="ARBA" id="ARBA00023015"/>
    </source>
</evidence>
<gene>
    <name evidence="7" type="ORF">RGCCGE502_31302</name>
</gene>
<reference evidence="7 8" key="1">
    <citation type="journal article" date="2012" name="J. Bacteriol.">
        <title>Genome sequence of Rhizobium grahamii CCGE502, a broad-host-range symbiont with low nodulation competitiveness in Phaseolus vulgaris.</title>
        <authorList>
            <person name="Althabegoiti M.J."/>
            <person name="Lozano L."/>
            <person name="Torres-Tejerizo G."/>
            <person name="Ormeno-Orrillo E."/>
            <person name="Rogel M.A."/>
            <person name="Gonzalez V."/>
            <person name="Martinez-Romero E."/>
        </authorList>
    </citation>
    <scope>NUCLEOTIDE SEQUENCE [LARGE SCALE GENOMIC DNA]</scope>
    <source>
        <strain evidence="7 8">CCGE 502</strain>
        <plasmid evidence="7">pRg502b</plasmid>
    </source>
</reference>
<evidence type="ECO:0000256" key="2">
    <source>
        <dbReference type="ARBA" id="ARBA00023125"/>
    </source>
</evidence>
<dbReference type="InterPro" id="IPR012318">
    <property type="entry name" value="HTH_CRP"/>
</dbReference>
<dbReference type="SUPFAM" id="SSF46785">
    <property type="entry name" value="Winged helix' DNA-binding domain"/>
    <property type="match status" value="1"/>
</dbReference>
<dbReference type="PROSITE" id="PS50110">
    <property type="entry name" value="RESPONSE_REGULATORY"/>
    <property type="match status" value="1"/>
</dbReference>
<dbReference type="HOGENOM" id="CLU_060734_0_0_5"/>
<keyword evidence="1" id="KW-0805">Transcription regulation</keyword>
<dbReference type="Gene3D" id="1.10.10.10">
    <property type="entry name" value="Winged helix-like DNA-binding domain superfamily/Winged helix DNA-binding domain"/>
    <property type="match status" value="1"/>
</dbReference>
<keyword evidence="4" id="KW-0597">Phosphoprotein</keyword>
<evidence type="ECO:0000313" key="8">
    <source>
        <dbReference type="Proteomes" id="UP000014411"/>
    </source>
</evidence>
<comment type="caution">
    <text evidence="7">The sequence shown here is derived from an EMBL/GenBank/DDBJ whole genome shotgun (WGS) entry which is preliminary data.</text>
</comment>
<protein>
    <submittedName>
        <fullName evidence="7">Crp/Fnr family transcriptional regulator</fullName>
    </submittedName>
</protein>
<dbReference type="EMBL" id="AEYE02000036">
    <property type="protein sequence ID" value="EPE94270.1"/>
    <property type="molecule type" value="Genomic_DNA"/>
</dbReference>
<name>S3H7Q0_9HYPH</name>
<dbReference type="InterPro" id="IPR036388">
    <property type="entry name" value="WH-like_DNA-bd_sf"/>
</dbReference>
<feature type="domain" description="Response regulatory" evidence="6">
    <location>
        <begin position="12"/>
        <end position="123"/>
    </location>
</feature>
<dbReference type="InterPro" id="IPR018490">
    <property type="entry name" value="cNMP-bd_dom_sf"/>
</dbReference>
<proteinExistence type="predicted"/>
<dbReference type="Pfam" id="PF13545">
    <property type="entry name" value="HTH_Crp_2"/>
    <property type="match status" value="1"/>
</dbReference>
<dbReference type="SUPFAM" id="SSF52172">
    <property type="entry name" value="CheY-like"/>
    <property type="match status" value="1"/>
</dbReference>
<dbReference type="GO" id="GO:0006355">
    <property type="term" value="P:regulation of DNA-templated transcription"/>
    <property type="evidence" value="ECO:0007669"/>
    <property type="project" value="InterPro"/>
</dbReference>
<geneLocation type="plasmid" evidence="7">
    <name>pRg502b</name>
</geneLocation>
<dbReference type="SUPFAM" id="SSF51206">
    <property type="entry name" value="cAMP-binding domain-like"/>
    <property type="match status" value="1"/>
</dbReference>
<feature type="compositionally biased region" description="Basic and acidic residues" evidence="5">
    <location>
        <begin position="376"/>
        <end position="386"/>
    </location>
</feature>
<dbReference type="GO" id="GO:0000160">
    <property type="term" value="P:phosphorelay signal transduction system"/>
    <property type="evidence" value="ECO:0007669"/>
    <property type="project" value="InterPro"/>
</dbReference>
<dbReference type="Proteomes" id="UP000014411">
    <property type="component" value="Unassembled WGS sequence"/>
</dbReference>
<accession>S3H7Q0</accession>
<dbReference type="Gene3D" id="3.40.50.2300">
    <property type="match status" value="1"/>
</dbReference>
<evidence type="ECO:0000256" key="5">
    <source>
        <dbReference type="SAM" id="MobiDB-lite"/>
    </source>
</evidence>
<dbReference type="Gene3D" id="2.60.120.10">
    <property type="entry name" value="Jelly Rolls"/>
    <property type="match status" value="1"/>
</dbReference>
<dbReference type="GO" id="GO:0003677">
    <property type="term" value="F:DNA binding"/>
    <property type="evidence" value="ECO:0007669"/>
    <property type="project" value="UniProtKB-KW"/>
</dbReference>
<evidence type="ECO:0000259" key="6">
    <source>
        <dbReference type="PROSITE" id="PS50110"/>
    </source>
</evidence>
<evidence type="ECO:0000256" key="4">
    <source>
        <dbReference type="PROSITE-ProRule" id="PRU00169"/>
    </source>
</evidence>
<dbReference type="InterPro" id="IPR011006">
    <property type="entry name" value="CheY-like_superfamily"/>
</dbReference>
<organism evidence="7 8">
    <name type="scientific">Rhizobium grahamii CCGE 502</name>
    <dbReference type="NCBI Taxonomy" id="990285"/>
    <lineage>
        <taxon>Bacteria</taxon>
        <taxon>Pseudomonadati</taxon>
        <taxon>Pseudomonadota</taxon>
        <taxon>Alphaproteobacteria</taxon>
        <taxon>Hyphomicrobiales</taxon>
        <taxon>Rhizobiaceae</taxon>
        <taxon>Rhizobium/Agrobacterium group</taxon>
        <taxon>Rhizobium</taxon>
    </lineage>
</organism>
<evidence type="ECO:0000256" key="3">
    <source>
        <dbReference type="ARBA" id="ARBA00023163"/>
    </source>
</evidence>
<dbReference type="InterPro" id="IPR001789">
    <property type="entry name" value="Sig_transdc_resp-reg_receiver"/>
</dbReference>
<feature type="modified residue" description="4-aspartylphosphate" evidence="4">
    <location>
        <position position="63"/>
    </location>
</feature>
<sequence>MIRSRGALEGKPILVVEDDYYTATALAFSLRQQGVEVVGPSPSIDDAFKKIRQTTDLAGVVLDVNLGGEMVFPVADELHRMNIPFLFATGYEPNIIPARFRDRILLRKPLEDDAVIAALLSTTSPQSASRHDVLRNKVLRLLPQRELSELLPYLRKLHLPRGAVLETPNQVVERILFPLDCVLSLTTVGAAGTSFDIAFVGNEGMTGSGIALYDDITPYELINRVDGDVLAISVDDFRIALETSPTLRTTSARFERSICIQIGQAALAAGRFEIPTRLARWILMIQDRSGRDSLEVTHDTVAASLGVRRPSITAAMHILEGELLIRSTRSTVLIRDRDGLVEFAGEAYGTPEAAYRRLLPVAKSNGSDDPPADSNFSEHERSCARI</sequence>
<dbReference type="InterPro" id="IPR036390">
    <property type="entry name" value="WH_DNA-bd_sf"/>
</dbReference>
<dbReference type="RefSeq" id="WP_016558162.1">
    <property type="nucleotide sequence ID" value="NZ_AEYE02000036.1"/>
</dbReference>
<evidence type="ECO:0000313" key="7">
    <source>
        <dbReference type="EMBL" id="EPE94270.1"/>
    </source>
</evidence>
<feature type="region of interest" description="Disordered" evidence="5">
    <location>
        <begin position="362"/>
        <end position="386"/>
    </location>
</feature>
<keyword evidence="2" id="KW-0238">DNA-binding</keyword>
<keyword evidence="7" id="KW-0614">Plasmid</keyword>
<dbReference type="InterPro" id="IPR014710">
    <property type="entry name" value="RmlC-like_jellyroll"/>
</dbReference>